<keyword evidence="7" id="KW-1185">Reference proteome</keyword>
<dbReference type="Proteomes" id="UP000251314">
    <property type="component" value="Unassembled WGS sequence"/>
</dbReference>
<dbReference type="Proteomes" id="UP000774804">
    <property type="component" value="Unassembled WGS sequence"/>
</dbReference>
<accession>A0A329RPT3</accession>
<dbReference type="Proteomes" id="UP000735874">
    <property type="component" value="Unassembled WGS sequence"/>
</dbReference>
<dbReference type="EMBL" id="RCMI01000310">
    <property type="protein sequence ID" value="KAG2918307.1"/>
    <property type="molecule type" value="Genomic_DNA"/>
</dbReference>
<evidence type="ECO:0000313" key="7">
    <source>
        <dbReference type="Proteomes" id="UP000251314"/>
    </source>
</evidence>
<name>A0A329RPT3_9STRA</name>
<evidence type="ECO:0000313" key="1">
    <source>
        <dbReference type="EMBL" id="KAG2850101.1"/>
    </source>
</evidence>
<dbReference type="EMBL" id="RCMV01000740">
    <property type="protein sequence ID" value="KAG3213366.1"/>
    <property type="molecule type" value="Genomic_DNA"/>
</dbReference>
<comment type="caution">
    <text evidence="6">The sequence shown here is derived from an EMBL/GenBank/DDBJ whole genome shotgun (WGS) entry which is preliminary data.</text>
</comment>
<evidence type="ECO:0000313" key="3">
    <source>
        <dbReference type="EMBL" id="KAG2918307.1"/>
    </source>
</evidence>
<dbReference type="Proteomes" id="UP000697107">
    <property type="component" value="Unassembled WGS sequence"/>
</dbReference>
<reference evidence="6 7" key="1">
    <citation type="submission" date="2018-01" db="EMBL/GenBank/DDBJ databases">
        <title>Draft genome of the strawberry crown rot pathogen Phytophthora cactorum.</title>
        <authorList>
            <person name="Armitage A.D."/>
            <person name="Lysoe E."/>
            <person name="Nellist C.F."/>
            <person name="Harrison R.J."/>
            <person name="Brurberg M.B."/>
        </authorList>
    </citation>
    <scope>NUCLEOTIDE SEQUENCE [LARGE SCALE GENOMIC DNA]</scope>
    <source>
        <strain evidence="6 7">10300</strain>
    </source>
</reference>
<dbReference type="EMBL" id="MJFZ01000671">
    <property type="protein sequence ID" value="RAW26219.1"/>
    <property type="molecule type" value="Genomic_DNA"/>
</dbReference>
<evidence type="ECO:0000313" key="2">
    <source>
        <dbReference type="EMBL" id="KAG2914539.1"/>
    </source>
</evidence>
<dbReference type="Proteomes" id="UP000736787">
    <property type="component" value="Unassembled WGS sequence"/>
</dbReference>
<dbReference type="Proteomes" id="UP000760860">
    <property type="component" value="Unassembled WGS sequence"/>
</dbReference>
<dbReference type="VEuPathDB" id="FungiDB:PC110_g17374"/>
<evidence type="ECO:0000313" key="6">
    <source>
        <dbReference type="EMBL" id="RAW26219.1"/>
    </source>
</evidence>
<sequence length="44" mass="4873">MIRRTDVTLTVTPVSLALVSEDVAMSKDDSEAMVEDLVEFTDRS</sequence>
<reference evidence="5" key="2">
    <citation type="submission" date="2018-05" db="EMBL/GenBank/DDBJ databases">
        <title>Effector identification in a new, highly contiguous assembly of the strawberry crown rot pathogen Phytophthora cactorum.</title>
        <authorList>
            <person name="Armitage A.D."/>
            <person name="Nellist C.F."/>
            <person name="Bates H."/>
            <person name="Vickerstaff R.J."/>
            <person name="Harrison R.J."/>
        </authorList>
    </citation>
    <scope>NUCLEOTIDE SEQUENCE</scope>
    <source>
        <strain evidence="1">15-7</strain>
        <strain evidence="3">4032</strain>
        <strain evidence="2">4040</strain>
        <strain evidence="4">P415</strain>
        <strain evidence="5">P421</strain>
    </source>
</reference>
<dbReference type="EMBL" id="RCMK01000728">
    <property type="protein sequence ID" value="KAG2914539.1"/>
    <property type="molecule type" value="Genomic_DNA"/>
</dbReference>
<evidence type="ECO:0000313" key="4">
    <source>
        <dbReference type="EMBL" id="KAG2970029.1"/>
    </source>
</evidence>
<evidence type="ECO:0000313" key="5">
    <source>
        <dbReference type="EMBL" id="KAG3213366.1"/>
    </source>
</evidence>
<organism evidence="6 7">
    <name type="scientific">Phytophthora cactorum</name>
    <dbReference type="NCBI Taxonomy" id="29920"/>
    <lineage>
        <taxon>Eukaryota</taxon>
        <taxon>Sar</taxon>
        <taxon>Stramenopiles</taxon>
        <taxon>Oomycota</taxon>
        <taxon>Peronosporomycetes</taxon>
        <taxon>Peronosporales</taxon>
        <taxon>Peronosporaceae</taxon>
        <taxon>Phytophthora</taxon>
    </lineage>
</organism>
<dbReference type="EMBL" id="RCML01000754">
    <property type="protein sequence ID" value="KAG2970029.1"/>
    <property type="molecule type" value="Genomic_DNA"/>
</dbReference>
<gene>
    <name evidence="6" type="ORF">PC110_g17374</name>
    <name evidence="1" type="ORF">PC113_g17080</name>
    <name evidence="3" type="ORF">PC115_g10467</name>
    <name evidence="2" type="ORF">PC117_g18286</name>
    <name evidence="4" type="ORF">PC118_g17116</name>
    <name evidence="5" type="ORF">PC129_g15697</name>
</gene>
<dbReference type="EMBL" id="RCMG01000715">
    <property type="protein sequence ID" value="KAG2850101.1"/>
    <property type="molecule type" value="Genomic_DNA"/>
</dbReference>
<proteinExistence type="predicted"/>
<dbReference type="AlphaFoldDB" id="A0A329RPT3"/>
<protein>
    <submittedName>
        <fullName evidence="6">Uncharacterized protein</fullName>
    </submittedName>
</protein>